<dbReference type="SUPFAM" id="SSF47266">
    <property type="entry name" value="4-helical cytokines"/>
    <property type="match status" value="1"/>
</dbReference>
<dbReference type="GO" id="GO:0005576">
    <property type="term" value="C:extracellular region"/>
    <property type="evidence" value="ECO:0007669"/>
    <property type="project" value="InterPro"/>
</dbReference>
<comment type="caution">
    <text evidence="2">The sequence shown here is derived from an EMBL/GenBank/DDBJ whole genome shotgun (WGS) entry which is preliminary data.</text>
</comment>
<keyword evidence="3" id="KW-1185">Reference proteome</keyword>
<protein>
    <submittedName>
        <fullName evidence="2">Interleukin-22</fullName>
    </submittedName>
</protein>
<evidence type="ECO:0000256" key="1">
    <source>
        <dbReference type="SAM" id="SignalP"/>
    </source>
</evidence>
<dbReference type="AlphaFoldDB" id="A0AAV1PTQ6"/>
<feature type="signal peptide" evidence="1">
    <location>
        <begin position="1"/>
        <end position="33"/>
    </location>
</feature>
<dbReference type="PANTHER" id="PTHR48488">
    <property type="entry name" value="INTERLEUKIN-22"/>
    <property type="match status" value="1"/>
</dbReference>
<evidence type="ECO:0000313" key="3">
    <source>
        <dbReference type="Proteomes" id="UP001314229"/>
    </source>
</evidence>
<dbReference type="InterPro" id="IPR009079">
    <property type="entry name" value="4_helix_cytokine-like_core"/>
</dbReference>
<evidence type="ECO:0000313" key="2">
    <source>
        <dbReference type="EMBL" id="CAK6974545.1"/>
    </source>
</evidence>
<dbReference type="PRINTS" id="PR01936">
    <property type="entry name" value="INTRLEUKIN22"/>
</dbReference>
<reference evidence="2 3" key="1">
    <citation type="submission" date="2024-01" db="EMBL/GenBank/DDBJ databases">
        <authorList>
            <person name="Alioto T."/>
            <person name="Alioto T."/>
            <person name="Gomez Garrido J."/>
        </authorList>
    </citation>
    <scope>NUCLEOTIDE SEQUENCE [LARGE SCALE GENOMIC DNA]</scope>
</reference>
<feature type="chain" id="PRO_5043483189" evidence="1">
    <location>
        <begin position="34"/>
        <end position="181"/>
    </location>
</feature>
<dbReference type="Proteomes" id="UP001314229">
    <property type="component" value="Unassembled WGS sequence"/>
</dbReference>
<dbReference type="InterPro" id="IPR020453">
    <property type="entry name" value="IL-22"/>
</dbReference>
<name>A0AAV1PTQ6_SCOSC</name>
<sequence>MKVSTLVSFFRPAAAVLILLPLLLIGWTEQATAVPVAKSVSGPLQNPETYIAIQNLSQHAQSMQAEEHSNIRLIPRVNASQDQVKICCLHANILDYYLGNILHQSDIEHPSMHLLTTNLARVSEDLKKHGCNVTHYHNHHHAVEFRRKLKEMDGDQGIIKAVGEIDILFSYLQDFCIETKN</sequence>
<organism evidence="2 3">
    <name type="scientific">Scomber scombrus</name>
    <name type="common">Atlantic mackerel</name>
    <name type="synonym">Scomber vernalis</name>
    <dbReference type="NCBI Taxonomy" id="13677"/>
    <lineage>
        <taxon>Eukaryota</taxon>
        <taxon>Metazoa</taxon>
        <taxon>Chordata</taxon>
        <taxon>Craniata</taxon>
        <taxon>Vertebrata</taxon>
        <taxon>Euteleostomi</taxon>
        <taxon>Actinopterygii</taxon>
        <taxon>Neopterygii</taxon>
        <taxon>Teleostei</taxon>
        <taxon>Neoteleostei</taxon>
        <taxon>Acanthomorphata</taxon>
        <taxon>Pelagiaria</taxon>
        <taxon>Scombriformes</taxon>
        <taxon>Scombridae</taxon>
        <taxon>Scomber</taxon>
    </lineage>
</organism>
<keyword evidence="1" id="KW-0732">Signal</keyword>
<dbReference type="Gene3D" id="1.20.1250.10">
    <property type="match status" value="1"/>
</dbReference>
<dbReference type="PANTHER" id="PTHR48488:SF1">
    <property type="entry name" value="INTERLEUKIN-22"/>
    <property type="match status" value="1"/>
</dbReference>
<dbReference type="EMBL" id="CAWUFR010000262">
    <property type="protein sequence ID" value="CAK6974545.1"/>
    <property type="molecule type" value="Genomic_DNA"/>
</dbReference>
<proteinExistence type="predicted"/>
<dbReference type="Pfam" id="PF14565">
    <property type="entry name" value="IL22"/>
    <property type="match status" value="1"/>
</dbReference>
<gene>
    <name evidence="2" type="ORF">FSCOSCO3_A023124</name>
</gene>
<accession>A0AAV1PTQ6</accession>